<dbReference type="InterPro" id="IPR025110">
    <property type="entry name" value="AMP-bd_C"/>
</dbReference>
<dbReference type="RefSeq" id="WP_354558032.1">
    <property type="nucleotide sequence ID" value="NZ_JBEPMB010000008.1"/>
</dbReference>
<dbReference type="CDD" id="cd05936">
    <property type="entry name" value="FC-FACS_FadD_like"/>
    <property type="match status" value="1"/>
</dbReference>
<evidence type="ECO:0000256" key="2">
    <source>
        <dbReference type="ARBA" id="ARBA00022598"/>
    </source>
</evidence>
<dbReference type="Pfam" id="PF13193">
    <property type="entry name" value="AMP-binding_C"/>
    <property type="match status" value="1"/>
</dbReference>
<organism evidence="7 8">
    <name type="scientific">Rhizobium aquaticum</name>
    <dbReference type="NCBI Taxonomy" id="1549636"/>
    <lineage>
        <taxon>Bacteria</taxon>
        <taxon>Pseudomonadati</taxon>
        <taxon>Pseudomonadota</taxon>
        <taxon>Alphaproteobacteria</taxon>
        <taxon>Hyphomicrobiales</taxon>
        <taxon>Rhizobiaceae</taxon>
        <taxon>Rhizobium/Agrobacterium group</taxon>
        <taxon>Rhizobium</taxon>
    </lineage>
</organism>
<feature type="domain" description="AMP-dependent synthetase/ligase" evidence="5">
    <location>
        <begin position="8"/>
        <end position="382"/>
    </location>
</feature>
<dbReference type="InterPro" id="IPR045851">
    <property type="entry name" value="AMP-bd_C_sf"/>
</dbReference>
<dbReference type="Pfam" id="PF00501">
    <property type="entry name" value="AMP-binding"/>
    <property type="match status" value="1"/>
</dbReference>
<dbReference type="InterPro" id="IPR000873">
    <property type="entry name" value="AMP-dep_synth/lig_dom"/>
</dbReference>
<comment type="similarity">
    <text evidence="1">Belongs to the ATP-dependent AMP-binding enzyme family.</text>
</comment>
<keyword evidence="2 7" id="KW-0436">Ligase</keyword>
<dbReference type="Proteomes" id="UP001549047">
    <property type="component" value="Unassembled WGS sequence"/>
</dbReference>
<dbReference type="PANTHER" id="PTHR43201:SF5">
    <property type="entry name" value="MEDIUM-CHAIN ACYL-COA LIGASE ACSF2, MITOCHONDRIAL"/>
    <property type="match status" value="1"/>
</dbReference>
<reference evidence="7 8" key="1">
    <citation type="submission" date="2024-06" db="EMBL/GenBank/DDBJ databases">
        <title>Genomic Encyclopedia of Type Strains, Phase IV (KMG-IV): sequencing the most valuable type-strain genomes for metagenomic binning, comparative biology and taxonomic classification.</title>
        <authorList>
            <person name="Goeker M."/>
        </authorList>
    </citation>
    <scope>NUCLEOTIDE SEQUENCE [LARGE SCALE GENOMIC DNA]</scope>
    <source>
        <strain evidence="7 8">DSM 29780</strain>
    </source>
</reference>
<dbReference type="Gene3D" id="3.30.300.30">
    <property type="match status" value="1"/>
</dbReference>
<keyword evidence="4" id="KW-1133">Transmembrane helix</keyword>
<keyword evidence="3" id="KW-0479">Metal-binding</keyword>
<evidence type="ECO:0000259" key="6">
    <source>
        <dbReference type="Pfam" id="PF13193"/>
    </source>
</evidence>
<gene>
    <name evidence="7" type="ORF">ABID16_003909</name>
</gene>
<dbReference type="Gene3D" id="3.40.50.12780">
    <property type="entry name" value="N-terminal domain of ligase-like"/>
    <property type="match status" value="1"/>
</dbReference>
<dbReference type="GO" id="GO:0004467">
    <property type="term" value="F:long-chain fatty acid-CoA ligase activity"/>
    <property type="evidence" value="ECO:0007669"/>
    <property type="project" value="UniProtKB-EC"/>
</dbReference>
<evidence type="ECO:0000256" key="3">
    <source>
        <dbReference type="ARBA" id="ARBA00022723"/>
    </source>
</evidence>
<evidence type="ECO:0000259" key="5">
    <source>
        <dbReference type="Pfam" id="PF00501"/>
    </source>
</evidence>
<dbReference type="NCBIfam" id="NF004837">
    <property type="entry name" value="PRK06187.1"/>
    <property type="match status" value="1"/>
</dbReference>
<evidence type="ECO:0000313" key="7">
    <source>
        <dbReference type="EMBL" id="MET3615562.1"/>
    </source>
</evidence>
<proteinExistence type="inferred from homology"/>
<comment type="caution">
    <text evidence="7">The sequence shown here is derived from an EMBL/GenBank/DDBJ whole genome shotgun (WGS) entry which is preliminary data.</text>
</comment>
<dbReference type="PROSITE" id="PS00455">
    <property type="entry name" value="AMP_BINDING"/>
    <property type="match status" value="1"/>
</dbReference>
<sequence>MLNYSVILEDAARTLPDKTAFIFGEKRWSFRELDQAAARIASGLKALGVEPGDRVAVSCPNVPYIPMIMFGVLKAGAIYVPLNILLKTEEIAYHLRDCRAKAFLCFEGTEALPMGTWGRAAFEMVPGCDMLIAITADPAAPSPFEGCPTLSQIMAAAAPAKEAAPTNPDDTAIIIYTSGTTGDPKGAELTHSNVMMNTFLLRDLMHYQPSDVSLLVLPLFHVFGLIVQMSSGILAGITHVIQPRFDPETVLQAMAKENVSVFCGTPTMYWALLHHDSPTAPDPVSIGRHLRCCISSGQSMPGPTLKAFEEKFSTTIIEGYGMSEASPGITFNRLEMPRKIGSVGTPFWGINVRIVDTDDRDVAQGETGEIICRGHNVMKGYFNAPDKTAAALRGGWLHTGDIGRFDEDGYLYIVDRLKEMIIRGGENVYPTEVEKMLAEHPAISLVAVIGTPDEKYGQEIKACAVLKVGASLTEEDFIAWAKNRMAATKYPRKVEFMPQLPMTATGKILKKELARRELARCLPEPA</sequence>
<dbReference type="InterPro" id="IPR020845">
    <property type="entry name" value="AMP-binding_CS"/>
</dbReference>
<feature type="domain" description="AMP-binding enzyme C-terminal" evidence="6">
    <location>
        <begin position="432"/>
        <end position="507"/>
    </location>
</feature>
<feature type="transmembrane region" description="Helical" evidence="4">
    <location>
        <begin position="64"/>
        <end position="86"/>
    </location>
</feature>
<keyword evidence="4" id="KW-0812">Transmembrane</keyword>
<evidence type="ECO:0000313" key="8">
    <source>
        <dbReference type="Proteomes" id="UP001549047"/>
    </source>
</evidence>
<evidence type="ECO:0000256" key="1">
    <source>
        <dbReference type="ARBA" id="ARBA00006432"/>
    </source>
</evidence>
<evidence type="ECO:0000256" key="4">
    <source>
        <dbReference type="SAM" id="Phobius"/>
    </source>
</evidence>
<dbReference type="SUPFAM" id="SSF56801">
    <property type="entry name" value="Acetyl-CoA synthetase-like"/>
    <property type="match status" value="1"/>
</dbReference>
<accession>A0ABV2J483</accession>
<keyword evidence="4" id="KW-0472">Membrane</keyword>
<dbReference type="EMBL" id="JBEPMB010000008">
    <property type="protein sequence ID" value="MET3615562.1"/>
    <property type="molecule type" value="Genomic_DNA"/>
</dbReference>
<dbReference type="PANTHER" id="PTHR43201">
    <property type="entry name" value="ACYL-COA SYNTHETASE"/>
    <property type="match status" value="1"/>
</dbReference>
<name>A0ABV2J483_9HYPH</name>
<protein>
    <submittedName>
        <fullName evidence="7">Long-chain acyl-CoA synthetase</fullName>
        <ecNumber evidence="7">6.2.1.3</ecNumber>
    </submittedName>
</protein>
<dbReference type="InterPro" id="IPR042099">
    <property type="entry name" value="ANL_N_sf"/>
</dbReference>
<dbReference type="EC" id="6.2.1.3" evidence="7"/>
<keyword evidence="8" id="KW-1185">Reference proteome</keyword>
<feature type="transmembrane region" description="Helical" evidence="4">
    <location>
        <begin position="212"/>
        <end position="237"/>
    </location>
</feature>